<evidence type="ECO:0000313" key="2">
    <source>
        <dbReference type="Proteomes" id="UP000237105"/>
    </source>
</evidence>
<protein>
    <submittedName>
        <fullName evidence="1">Uncharacterized protein</fullName>
    </submittedName>
</protein>
<proteinExistence type="predicted"/>
<gene>
    <name evidence="1" type="ORF">PanWU01x14_027890</name>
</gene>
<dbReference type="AlphaFoldDB" id="A0A2P5DV60"/>
<sequence length="78" mass="8420">MVFEKGRATGKNVETLVDVVGKLDNDEDVDLDEDDFNNTINMMGTEEPLETEAAASYLPHSPPLSLSCLLPPPPGGFD</sequence>
<organism evidence="1 2">
    <name type="scientific">Parasponia andersonii</name>
    <name type="common">Sponia andersonii</name>
    <dbReference type="NCBI Taxonomy" id="3476"/>
    <lineage>
        <taxon>Eukaryota</taxon>
        <taxon>Viridiplantae</taxon>
        <taxon>Streptophyta</taxon>
        <taxon>Embryophyta</taxon>
        <taxon>Tracheophyta</taxon>
        <taxon>Spermatophyta</taxon>
        <taxon>Magnoliopsida</taxon>
        <taxon>eudicotyledons</taxon>
        <taxon>Gunneridae</taxon>
        <taxon>Pentapetalae</taxon>
        <taxon>rosids</taxon>
        <taxon>fabids</taxon>
        <taxon>Rosales</taxon>
        <taxon>Cannabaceae</taxon>
        <taxon>Parasponia</taxon>
    </lineage>
</organism>
<dbReference type="EMBL" id="JXTB01000014">
    <property type="protein sequence ID" value="PON77170.1"/>
    <property type="molecule type" value="Genomic_DNA"/>
</dbReference>
<name>A0A2P5DV60_PARAD</name>
<reference evidence="2" key="1">
    <citation type="submission" date="2016-06" db="EMBL/GenBank/DDBJ databases">
        <title>Parallel loss of symbiosis genes in relatives of nitrogen-fixing non-legume Parasponia.</title>
        <authorList>
            <person name="Van Velzen R."/>
            <person name="Holmer R."/>
            <person name="Bu F."/>
            <person name="Rutten L."/>
            <person name="Van Zeijl A."/>
            <person name="Liu W."/>
            <person name="Santuari L."/>
            <person name="Cao Q."/>
            <person name="Sharma T."/>
            <person name="Shen D."/>
            <person name="Roswanjaya Y."/>
            <person name="Wardhani T."/>
            <person name="Kalhor M.S."/>
            <person name="Jansen J."/>
            <person name="Van den Hoogen J."/>
            <person name="Gungor B."/>
            <person name="Hartog M."/>
            <person name="Hontelez J."/>
            <person name="Verver J."/>
            <person name="Yang W.-C."/>
            <person name="Schijlen E."/>
            <person name="Repin R."/>
            <person name="Schilthuizen M."/>
            <person name="Schranz E."/>
            <person name="Heidstra R."/>
            <person name="Miyata K."/>
            <person name="Fedorova E."/>
            <person name="Kohlen W."/>
            <person name="Bisseling T."/>
            <person name="Smit S."/>
            <person name="Geurts R."/>
        </authorList>
    </citation>
    <scope>NUCLEOTIDE SEQUENCE [LARGE SCALE GENOMIC DNA]</scope>
    <source>
        <strain evidence="2">cv. WU1-14</strain>
    </source>
</reference>
<evidence type="ECO:0000313" key="1">
    <source>
        <dbReference type="EMBL" id="PON77170.1"/>
    </source>
</evidence>
<accession>A0A2P5DV60</accession>
<dbReference type="Proteomes" id="UP000237105">
    <property type="component" value="Unassembled WGS sequence"/>
</dbReference>
<comment type="caution">
    <text evidence="1">The sequence shown here is derived from an EMBL/GenBank/DDBJ whole genome shotgun (WGS) entry which is preliminary data.</text>
</comment>
<keyword evidence="2" id="KW-1185">Reference proteome</keyword>